<dbReference type="GO" id="GO:0000398">
    <property type="term" value="P:mRNA splicing, via spliceosome"/>
    <property type="evidence" value="ECO:0007669"/>
    <property type="project" value="TreeGrafter"/>
</dbReference>
<dbReference type="GO" id="GO:0071013">
    <property type="term" value="C:catalytic step 2 spliceosome"/>
    <property type="evidence" value="ECO:0007669"/>
    <property type="project" value="TreeGrafter"/>
</dbReference>
<keyword evidence="2 3" id="KW-0694">RNA-binding</keyword>
<feature type="region of interest" description="Disordered" evidence="4">
    <location>
        <begin position="183"/>
        <end position="213"/>
    </location>
</feature>
<dbReference type="Pfam" id="PF00076">
    <property type="entry name" value="RRM_1"/>
    <property type="match status" value="2"/>
</dbReference>
<dbReference type="Ensembl" id="ENSCSAVT00000000837.1">
    <property type="protein sequence ID" value="ENSCSAVP00000000828.1"/>
    <property type="gene ID" value="ENSCSAVG00000000472.1"/>
</dbReference>
<dbReference type="CDD" id="cd12325">
    <property type="entry name" value="RRM1_hnRNPA_hnRNPD_like"/>
    <property type="match status" value="1"/>
</dbReference>
<dbReference type="FunCoup" id="H2Y680">
    <property type="interactions" value="45"/>
</dbReference>
<dbReference type="PANTHER" id="PTHR48026:SF14">
    <property type="entry name" value="HETEROGENEOUS NUCLEAR RIBONUCLEOPROTEIN A1"/>
    <property type="match status" value="1"/>
</dbReference>
<evidence type="ECO:0000256" key="2">
    <source>
        <dbReference type="ARBA" id="ARBA00022884"/>
    </source>
</evidence>
<evidence type="ECO:0000313" key="7">
    <source>
        <dbReference type="Proteomes" id="UP000007875"/>
    </source>
</evidence>
<evidence type="ECO:0000259" key="5">
    <source>
        <dbReference type="PROSITE" id="PS50102"/>
    </source>
</evidence>
<dbReference type="PANTHER" id="PTHR48026">
    <property type="entry name" value="HOMOLOGOUS TO DROSOPHILA SQD (SQUID) PROTEIN"/>
    <property type="match status" value="1"/>
</dbReference>
<dbReference type="FunFam" id="3.30.70.330:FF:000040">
    <property type="entry name" value="Heterogeneous nuclear ribonucleoprotein A2/B1"/>
    <property type="match status" value="1"/>
</dbReference>
<dbReference type="InterPro" id="IPR012677">
    <property type="entry name" value="Nucleotide-bd_a/b_plait_sf"/>
</dbReference>
<keyword evidence="1" id="KW-0677">Repeat</keyword>
<protein>
    <recommendedName>
        <fullName evidence="5">RRM domain-containing protein</fullName>
    </recommendedName>
</protein>
<dbReference type="Proteomes" id="UP000007875">
    <property type="component" value="Unassembled WGS sequence"/>
</dbReference>
<feature type="domain" description="RRM" evidence="5">
    <location>
        <begin position="13"/>
        <end position="90"/>
    </location>
</feature>
<sequence>MPFKSGSEEEQLRKLFIGGISYETTDESMNDYFSKYGKIEDCVVIKDNSTGRSKGFGFVTFETETEADACMEERPHTLNNRQIDVKRAVSREESAKPGAHFQVKKIFIGGLKDGCDESSLKEYFGKIGSIETFELPLERDSDKPRGFAFITFTDHDTVDKLVAKRHHYVNGVRCEVKKALSKSEMEKAKSQVESKRHYGGSGGGGGRGGGSRNGDSYKSYGGYNSSRGSGGYGGGGGYGDEGYGHHGGYEDYDEGYGYDTGYGYSNSESNYGPMKGGYSNRSSGPYGGGYGSGGGGYGSGSGGGGYGGGSGAGYGSGYGGYGSGESGYGGASGGGGYSSGYGGYGGKY</sequence>
<accession>H2Y680</accession>
<dbReference type="PROSITE" id="PS50102">
    <property type="entry name" value="RRM"/>
    <property type="match status" value="2"/>
</dbReference>
<proteinExistence type="predicted"/>
<feature type="compositionally biased region" description="Basic and acidic residues" evidence="4">
    <location>
        <begin position="183"/>
        <end position="196"/>
    </location>
</feature>
<dbReference type="eggNOG" id="KOG0118">
    <property type="taxonomic scope" value="Eukaryota"/>
</dbReference>
<reference evidence="7" key="1">
    <citation type="submission" date="2003-08" db="EMBL/GenBank/DDBJ databases">
        <authorList>
            <person name="Birren B."/>
            <person name="Nusbaum C."/>
            <person name="Abebe A."/>
            <person name="Abouelleil A."/>
            <person name="Adekoya E."/>
            <person name="Ait-zahra M."/>
            <person name="Allen N."/>
            <person name="Allen T."/>
            <person name="An P."/>
            <person name="Anderson M."/>
            <person name="Anderson S."/>
            <person name="Arachchi H."/>
            <person name="Armbruster J."/>
            <person name="Bachantsang P."/>
            <person name="Baldwin J."/>
            <person name="Barry A."/>
            <person name="Bayul T."/>
            <person name="Blitshsteyn B."/>
            <person name="Bloom T."/>
            <person name="Blye J."/>
            <person name="Boguslavskiy L."/>
            <person name="Borowsky M."/>
            <person name="Boukhgalter B."/>
            <person name="Brunache A."/>
            <person name="Butler J."/>
            <person name="Calixte N."/>
            <person name="Calvo S."/>
            <person name="Camarata J."/>
            <person name="Campo K."/>
            <person name="Chang J."/>
            <person name="Cheshatsang Y."/>
            <person name="Citroen M."/>
            <person name="Collymore A."/>
            <person name="Considine T."/>
            <person name="Cook A."/>
            <person name="Cooke P."/>
            <person name="Corum B."/>
            <person name="Cuomo C."/>
            <person name="David R."/>
            <person name="Dawoe T."/>
            <person name="Degray S."/>
            <person name="Dodge S."/>
            <person name="Dooley K."/>
            <person name="Dorje P."/>
            <person name="Dorjee K."/>
            <person name="Dorris L."/>
            <person name="Duffey N."/>
            <person name="Dupes A."/>
            <person name="Elkins T."/>
            <person name="Engels R."/>
            <person name="Erickson J."/>
            <person name="Farina A."/>
            <person name="Faro S."/>
            <person name="Ferreira P."/>
            <person name="Fischer H."/>
            <person name="Fitzgerald M."/>
            <person name="Foley K."/>
            <person name="Gage D."/>
            <person name="Galagan J."/>
            <person name="Gearin G."/>
            <person name="Gnerre S."/>
            <person name="Gnirke A."/>
            <person name="Goyette A."/>
            <person name="Graham J."/>
            <person name="Grandbois E."/>
            <person name="Gyaltsen K."/>
            <person name="Hafez N."/>
            <person name="Hagopian D."/>
            <person name="Hagos B."/>
            <person name="Hall J."/>
            <person name="Hatcher B."/>
            <person name="Heller A."/>
            <person name="Higgins H."/>
            <person name="Honan T."/>
            <person name="Horn A."/>
            <person name="Houde N."/>
            <person name="Hughes L."/>
            <person name="Hulme W."/>
            <person name="Husby E."/>
            <person name="Iliev I."/>
            <person name="Jaffe D."/>
            <person name="Jones C."/>
            <person name="Kamal M."/>
            <person name="Kamat A."/>
            <person name="Kamvysselis M."/>
            <person name="Karlsson E."/>
            <person name="Kells C."/>
            <person name="Kieu A."/>
            <person name="Kisner P."/>
            <person name="Kodira C."/>
            <person name="Kulbokas E."/>
            <person name="Labutti K."/>
            <person name="Lama D."/>
            <person name="Landers T."/>
            <person name="Leger J."/>
            <person name="Levine S."/>
            <person name="Lewis D."/>
            <person name="Lewis T."/>
            <person name="Lindblad-toh K."/>
            <person name="Liu X."/>
            <person name="Lokyitsang T."/>
            <person name="Lokyitsang Y."/>
            <person name="Lucien O."/>
            <person name="Lui A."/>
            <person name="Ma L.J."/>
            <person name="Mabbitt R."/>
            <person name="Macdonald J."/>
            <person name="Maclean C."/>
            <person name="Major J."/>
            <person name="Manning J."/>
            <person name="Marabella R."/>
            <person name="Maru K."/>
            <person name="Matthews C."/>
            <person name="Mauceli E."/>
            <person name="Mccarthy M."/>
            <person name="Mcdonough S."/>
            <person name="Mcghee T."/>
            <person name="Meldrim J."/>
            <person name="Meneus L."/>
            <person name="Mesirov J."/>
            <person name="Mihalev A."/>
            <person name="Mihova T."/>
            <person name="Mikkelsen T."/>
            <person name="Mlenga V."/>
            <person name="Moru K."/>
            <person name="Mozes J."/>
            <person name="Mulrain L."/>
            <person name="Munson G."/>
            <person name="Naylor J."/>
            <person name="Newes C."/>
            <person name="Nguyen C."/>
            <person name="Nguyen N."/>
            <person name="Nguyen T."/>
            <person name="Nicol R."/>
            <person name="Nielsen C."/>
            <person name="Nizzari M."/>
            <person name="Norbu C."/>
            <person name="Norbu N."/>
            <person name="O'donnell P."/>
            <person name="Okoawo O."/>
            <person name="O'leary S."/>
            <person name="Omotosho B."/>
            <person name="O'neill K."/>
            <person name="Osman S."/>
            <person name="Parker S."/>
            <person name="Perrin D."/>
            <person name="Phunkhang P."/>
            <person name="Piqani B."/>
            <person name="Purcell S."/>
            <person name="Rachupka T."/>
            <person name="Ramasamy U."/>
            <person name="Rameau R."/>
            <person name="Ray V."/>
            <person name="Raymond C."/>
            <person name="Retta R."/>
            <person name="Richardson S."/>
            <person name="Rise C."/>
            <person name="Rodriguez J."/>
            <person name="Rogers J."/>
            <person name="Rogov P."/>
            <person name="Rutman M."/>
            <person name="Schupbach R."/>
            <person name="Seaman C."/>
            <person name="Settipalli S."/>
            <person name="Sharpe T."/>
            <person name="Sheridan J."/>
            <person name="Sherpa N."/>
            <person name="Shi J."/>
            <person name="Smirnov S."/>
            <person name="Smith C."/>
            <person name="Sougnez C."/>
            <person name="Spencer B."/>
            <person name="Stalker J."/>
            <person name="Stange-thomann N."/>
            <person name="Stavropoulos S."/>
            <person name="Stetson K."/>
            <person name="Stone C."/>
            <person name="Stone S."/>
            <person name="Stubbs M."/>
            <person name="Talamas J."/>
            <person name="Tchuinga P."/>
            <person name="Tenzing P."/>
            <person name="Tesfaye S."/>
            <person name="Theodore J."/>
            <person name="Thoulutsang Y."/>
            <person name="Topham K."/>
            <person name="Towey S."/>
            <person name="Tsamla T."/>
            <person name="Tsomo N."/>
            <person name="Vallee D."/>
            <person name="Vassiliev H."/>
            <person name="Venkataraman V."/>
            <person name="Vinson J."/>
            <person name="Vo A."/>
            <person name="Wade C."/>
            <person name="Wang S."/>
            <person name="Wangchuk T."/>
            <person name="Wangdi T."/>
            <person name="Whittaker C."/>
            <person name="Wilkinson J."/>
            <person name="Wu Y."/>
            <person name="Wyman D."/>
            <person name="Yadav S."/>
            <person name="Yang S."/>
            <person name="Yang X."/>
            <person name="Yeager S."/>
            <person name="Yee E."/>
            <person name="Young G."/>
            <person name="Zainoun J."/>
            <person name="Zembeck L."/>
            <person name="Zimmer A."/>
            <person name="Zody M."/>
            <person name="Lander E."/>
        </authorList>
    </citation>
    <scope>NUCLEOTIDE SEQUENCE [LARGE SCALE GENOMIC DNA]</scope>
</reference>
<evidence type="ECO:0000256" key="1">
    <source>
        <dbReference type="ARBA" id="ARBA00022737"/>
    </source>
</evidence>
<dbReference type="InterPro" id="IPR035979">
    <property type="entry name" value="RBD_domain_sf"/>
</dbReference>
<organism evidence="6 7">
    <name type="scientific">Ciona savignyi</name>
    <name type="common">Pacific transparent sea squirt</name>
    <dbReference type="NCBI Taxonomy" id="51511"/>
    <lineage>
        <taxon>Eukaryota</taxon>
        <taxon>Metazoa</taxon>
        <taxon>Chordata</taxon>
        <taxon>Tunicata</taxon>
        <taxon>Ascidiacea</taxon>
        <taxon>Phlebobranchia</taxon>
        <taxon>Cionidae</taxon>
        <taxon>Ciona</taxon>
    </lineage>
</organism>
<dbReference type="InterPro" id="IPR000504">
    <property type="entry name" value="RRM_dom"/>
</dbReference>
<dbReference type="SMART" id="SM00360">
    <property type="entry name" value="RRM"/>
    <property type="match status" value="2"/>
</dbReference>
<keyword evidence="7" id="KW-1185">Reference proteome</keyword>
<evidence type="ECO:0000313" key="6">
    <source>
        <dbReference type="Ensembl" id="ENSCSAVP00000000828.1"/>
    </source>
</evidence>
<dbReference type="InParanoid" id="H2Y680"/>
<reference evidence="6" key="3">
    <citation type="submission" date="2025-09" db="UniProtKB">
        <authorList>
            <consortium name="Ensembl"/>
        </authorList>
    </citation>
    <scope>IDENTIFICATION</scope>
</reference>
<dbReference type="Gene3D" id="3.30.70.330">
    <property type="match status" value="2"/>
</dbReference>
<dbReference type="GeneTree" id="ENSGT00940000168781"/>
<feature type="compositionally biased region" description="Gly residues" evidence="4">
    <location>
        <begin position="199"/>
        <end position="212"/>
    </location>
</feature>
<feature type="region of interest" description="Disordered" evidence="4">
    <location>
        <begin position="328"/>
        <end position="348"/>
    </location>
</feature>
<feature type="domain" description="RRM" evidence="5">
    <location>
        <begin position="104"/>
        <end position="181"/>
    </location>
</feature>
<dbReference type="GO" id="GO:0003730">
    <property type="term" value="F:mRNA 3'-UTR binding"/>
    <property type="evidence" value="ECO:0007669"/>
    <property type="project" value="TreeGrafter"/>
</dbReference>
<evidence type="ECO:0000256" key="3">
    <source>
        <dbReference type="PROSITE-ProRule" id="PRU00176"/>
    </source>
</evidence>
<name>H2Y680_CIOSA</name>
<dbReference type="FunFam" id="3.30.70.330:FF:001398">
    <property type="entry name" value="heterogeneous nuclear ribonucleoprotein A1 isoform X1"/>
    <property type="match status" value="1"/>
</dbReference>
<dbReference type="OMA" id="HCEAKRA"/>
<reference evidence="6" key="2">
    <citation type="submission" date="2025-08" db="UniProtKB">
        <authorList>
            <consortium name="Ensembl"/>
        </authorList>
    </citation>
    <scope>IDENTIFICATION</scope>
</reference>
<dbReference type="AlphaFoldDB" id="H2Y680"/>
<dbReference type="STRING" id="51511.ENSCSAVP00000000828"/>
<dbReference type="SUPFAM" id="SSF54928">
    <property type="entry name" value="RNA-binding domain, RBD"/>
    <property type="match status" value="2"/>
</dbReference>
<evidence type="ECO:0000256" key="4">
    <source>
        <dbReference type="SAM" id="MobiDB-lite"/>
    </source>
</evidence>